<proteinExistence type="predicted"/>
<evidence type="ECO:0000313" key="1">
    <source>
        <dbReference type="EMBL" id="KAH6922933.1"/>
    </source>
</evidence>
<accession>A0ACB7RJY9</accession>
<gene>
    <name evidence="1" type="ORF">HPB50_020272</name>
</gene>
<organism evidence="1 2">
    <name type="scientific">Hyalomma asiaticum</name>
    <name type="common">Tick</name>
    <dbReference type="NCBI Taxonomy" id="266040"/>
    <lineage>
        <taxon>Eukaryota</taxon>
        <taxon>Metazoa</taxon>
        <taxon>Ecdysozoa</taxon>
        <taxon>Arthropoda</taxon>
        <taxon>Chelicerata</taxon>
        <taxon>Arachnida</taxon>
        <taxon>Acari</taxon>
        <taxon>Parasitiformes</taxon>
        <taxon>Ixodida</taxon>
        <taxon>Ixodoidea</taxon>
        <taxon>Ixodidae</taxon>
        <taxon>Hyalomminae</taxon>
        <taxon>Hyalomma</taxon>
    </lineage>
</organism>
<evidence type="ECO:0000313" key="2">
    <source>
        <dbReference type="Proteomes" id="UP000821845"/>
    </source>
</evidence>
<name>A0ACB7RJY9_HYAAI</name>
<reference evidence="1" key="1">
    <citation type="submission" date="2020-05" db="EMBL/GenBank/DDBJ databases">
        <title>Large-scale comparative analyses of tick genomes elucidate their genetic diversity and vector capacities.</title>
        <authorList>
            <person name="Jia N."/>
            <person name="Wang J."/>
            <person name="Shi W."/>
            <person name="Du L."/>
            <person name="Sun Y."/>
            <person name="Zhan W."/>
            <person name="Jiang J."/>
            <person name="Wang Q."/>
            <person name="Zhang B."/>
            <person name="Ji P."/>
            <person name="Sakyi L.B."/>
            <person name="Cui X."/>
            <person name="Yuan T."/>
            <person name="Jiang B."/>
            <person name="Yang W."/>
            <person name="Lam T.T.-Y."/>
            <person name="Chang Q."/>
            <person name="Ding S."/>
            <person name="Wang X."/>
            <person name="Zhu J."/>
            <person name="Ruan X."/>
            <person name="Zhao L."/>
            <person name="Wei J."/>
            <person name="Que T."/>
            <person name="Du C."/>
            <person name="Cheng J."/>
            <person name="Dai P."/>
            <person name="Han X."/>
            <person name="Huang E."/>
            <person name="Gao Y."/>
            <person name="Liu J."/>
            <person name="Shao H."/>
            <person name="Ye R."/>
            <person name="Li L."/>
            <person name="Wei W."/>
            <person name="Wang X."/>
            <person name="Wang C."/>
            <person name="Yang T."/>
            <person name="Huo Q."/>
            <person name="Li W."/>
            <person name="Guo W."/>
            <person name="Chen H."/>
            <person name="Zhou L."/>
            <person name="Ni X."/>
            <person name="Tian J."/>
            <person name="Zhou Y."/>
            <person name="Sheng Y."/>
            <person name="Liu T."/>
            <person name="Pan Y."/>
            <person name="Xia L."/>
            <person name="Li J."/>
            <person name="Zhao F."/>
            <person name="Cao W."/>
        </authorList>
    </citation>
    <scope>NUCLEOTIDE SEQUENCE</scope>
    <source>
        <strain evidence="1">Hyas-2018</strain>
    </source>
</reference>
<sequence length="214" mass="24178">MARKFPVAVLLGVSLLGLSQLVSSQQRPQQDCYPDSVSQCYRMYYEVLWGQFDGNYDRICRNVSARYRCHQKIASCPEPVRTNFSRQEEGYEALRDLVCDRKAFEAYRTAARCRDMDKVRDCEEQNGATPEENRRDPDHFGCKLFGSTAVCFDESFLSNCKMDEKSAKAAFMKGQNVLLALEGCSPSAASHVFSQWLVLCVAAAALLRLQGRPV</sequence>
<dbReference type="EMBL" id="CM023489">
    <property type="protein sequence ID" value="KAH6922933.1"/>
    <property type="molecule type" value="Genomic_DNA"/>
</dbReference>
<keyword evidence="2" id="KW-1185">Reference proteome</keyword>
<protein>
    <submittedName>
        <fullName evidence="1">Uncharacterized protein</fullName>
    </submittedName>
</protein>
<dbReference type="Proteomes" id="UP000821845">
    <property type="component" value="Chromosome 9"/>
</dbReference>
<comment type="caution">
    <text evidence="1">The sequence shown here is derived from an EMBL/GenBank/DDBJ whole genome shotgun (WGS) entry which is preliminary data.</text>
</comment>